<proteinExistence type="predicted"/>
<gene>
    <name evidence="1" type="ORF">EDC90_101830</name>
</gene>
<dbReference type="EMBL" id="SMAR01000018">
    <property type="protein sequence ID" value="TCT37453.1"/>
    <property type="molecule type" value="Genomic_DNA"/>
</dbReference>
<protein>
    <submittedName>
        <fullName evidence="1">Uncharacterized protein</fullName>
    </submittedName>
</protein>
<organism evidence="1 2">
    <name type="scientific">Martelella mediterranea</name>
    <dbReference type="NCBI Taxonomy" id="293089"/>
    <lineage>
        <taxon>Bacteria</taxon>
        <taxon>Pseudomonadati</taxon>
        <taxon>Pseudomonadota</taxon>
        <taxon>Alphaproteobacteria</taxon>
        <taxon>Hyphomicrobiales</taxon>
        <taxon>Aurantimonadaceae</taxon>
        <taxon>Martelella</taxon>
    </lineage>
</organism>
<accession>A0A4R3NQ39</accession>
<keyword evidence="2" id="KW-1185">Reference proteome</keyword>
<dbReference type="AlphaFoldDB" id="A0A4R3NQ39"/>
<dbReference type="OrthoDB" id="8410434at2"/>
<dbReference type="Proteomes" id="UP000295097">
    <property type="component" value="Unassembled WGS sequence"/>
</dbReference>
<reference evidence="1 2" key="1">
    <citation type="submission" date="2019-03" db="EMBL/GenBank/DDBJ databases">
        <title>Freshwater and sediment microbial communities from various areas in North America, analyzing microbe dynamics in response to fracking.</title>
        <authorList>
            <person name="Lamendella R."/>
        </authorList>
    </citation>
    <scope>NUCLEOTIDE SEQUENCE [LARGE SCALE GENOMIC DNA]</scope>
    <source>
        <strain evidence="1 2">175.2</strain>
    </source>
</reference>
<comment type="caution">
    <text evidence="1">The sequence shown here is derived from an EMBL/GenBank/DDBJ whole genome shotgun (WGS) entry which is preliminary data.</text>
</comment>
<evidence type="ECO:0000313" key="2">
    <source>
        <dbReference type="Proteomes" id="UP000295097"/>
    </source>
</evidence>
<name>A0A4R3NQ39_9HYPH</name>
<evidence type="ECO:0000313" key="1">
    <source>
        <dbReference type="EMBL" id="TCT37453.1"/>
    </source>
</evidence>
<sequence length="67" mass="7836">MLSDTMRNLRKTTFQEDPEMTLLLHMFEMEAREMENRILLLSGHPHVPLDGMLITPTETRSEEVKHG</sequence>